<dbReference type="EMBL" id="JUFZ01000044">
    <property type="protein sequence ID" value="KIC08520.1"/>
    <property type="molecule type" value="Genomic_DNA"/>
</dbReference>
<protein>
    <submittedName>
        <fullName evidence="1">Uncharacterized protein</fullName>
    </submittedName>
</protein>
<dbReference type="AlphaFoldDB" id="A0A0C1GQ68"/>
<gene>
    <name evidence="1" type="ORF">MCC93_11900</name>
</gene>
<organism evidence="1 2">
    <name type="scientific">Morococcus cerebrosus</name>
    <dbReference type="NCBI Taxonomy" id="1056807"/>
    <lineage>
        <taxon>Bacteria</taxon>
        <taxon>Pseudomonadati</taxon>
        <taxon>Pseudomonadota</taxon>
        <taxon>Betaproteobacteria</taxon>
        <taxon>Neisseriales</taxon>
        <taxon>Neisseriaceae</taxon>
        <taxon>Morococcus</taxon>
    </lineage>
</organism>
<dbReference type="Proteomes" id="UP000031390">
    <property type="component" value="Unassembled WGS sequence"/>
</dbReference>
<accession>A0A0C1GQ68</accession>
<name>A0A0C1GQ68_9NEIS</name>
<evidence type="ECO:0000313" key="2">
    <source>
        <dbReference type="Proteomes" id="UP000031390"/>
    </source>
</evidence>
<comment type="caution">
    <text evidence="1">The sequence shown here is derived from an EMBL/GenBank/DDBJ whole genome shotgun (WGS) entry which is preliminary data.</text>
</comment>
<sequence length="42" mass="4889">MPSRKRSSEKHFAFQTTFFINLKSAWDKPNLVPVKPATRPTK</sequence>
<proteinExistence type="predicted"/>
<evidence type="ECO:0000313" key="1">
    <source>
        <dbReference type="EMBL" id="KIC08520.1"/>
    </source>
</evidence>
<reference evidence="1 2" key="1">
    <citation type="submission" date="2014-12" db="EMBL/GenBank/DDBJ databases">
        <title>Genome sequence of Morococcus cerebrosus.</title>
        <authorList>
            <person name="Shin S.-K."/>
            <person name="Yi H."/>
        </authorList>
    </citation>
    <scope>NUCLEOTIDE SEQUENCE [LARGE SCALE GENOMIC DNA]</scope>
    <source>
        <strain evidence="1 2">CIP 81.93</strain>
    </source>
</reference>